<dbReference type="Pfam" id="PF13843">
    <property type="entry name" value="DDE_Tnp_1_7"/>
    <property type="match status" value="1"/>
</dbReference>
<evidence type="ECO:0000313" key="2">
    <source>
        <dbReference type="Proteomes" id="UP000515154"/>
    </source>
</evidence>
<dbReference type="AlphaFoldDB" id="A0A6P7SJ95"/>
<reference evidence="3" key="1">
    <citation type="submission" date="2025-08" db="UniProtKB">
        <authorList>
            <consortium name="RefSeq"/>
        </authorList>
    </citation>
    <scope>IDENTIFICATION</scope>
</reference>
<organism evidence="2 3">
    <name type="scientific">Octopus sinensis</name>
    <name type="common">East Asian common octopus</name>
    <dbReference type="NCBI Taxonomy" id="2607531"/>
    <lineage>
        <taxon>Eukaryota</taxon>
        <taxon>Metazoa</taxon>
        <taxon>Spiralia</taxon>
        <taxon>Lophotrochozoa</taxon>
        <taxon>Mollusca</taxon>
        <taxon>Cephalopoda</taxon>
        <taxon>Coleoidea</taxon>
        <taxon>Octopodiformes</taxon>
        <taxon>Octopoda</taxon>
        <taxon>Incirrata</taxon>
        <taxon>Octopodidae</taxon>
        <taxon>Octopus</taxon>
    </lineage>
</organism>
<accession>A0A6P7SJ95</accession>
<gene>
    <name evidence="3" type="primary">LOC115213269</name>
</gene>
<dbReference type="Proteomes" id="UP000515154">
    <property type="component" value="Linkage group LG6"/>
</dbReference>
<evidence type="ECO:0000313" key="3">
    <source>
        <dbReference type="RefSeq" id="XP_029638063.1"/>
    </source>
</evidence>
<dbReference type="PANTHER" id="PTHR46599:SF6">
    <property type="entry name" value="DUAL SPECIFICITY PHOSPHATASE 26"/>
    <property type="match status" value="1"/>
</dbReference>
<sequence>MTRGRFQQILQVLRYNDASARRKMRSDDKMEPIREVFEMWNQNLKDGYVPSSCMTDDEQLVSFRGRRPFQVYIPSKPGKYGIKIWAISDSETSYAGKMQIYTGKDPVKGRKTNKGSSAVEDLVKELENTGRNITGDNFFTTLGLARKMLSKKTALVETIRNNRVELLSAFTNGKETISIAQYLDFKRILRSCLIVPRNIM</sequence>
<keyword evidence="2" id="KW-1185">Reference proteome</keyword>
<dbReference type="KEGG" id="osn:115213269"/>
<dbReference type="PANTHER" id="PTHR46599">
    <property type="entry name" value="PIGGYBAC TRANSPOSABLE ELEMENT-DERIVED PROTEIN 4"/>
    <property type="match status" value="1"/>
</dbReference>
<dbReference type="RefSeq" id="XP_029638063.1">
    <property type="nucleotide sequence ID" value="XM_029782203.1"/>
</dbReference>
<protein>
    <submittedName>
        <fullName evidence="3">Uncharacterized protein LOC115213269</fullName>
    </submittedName>
</protein>
<name>A0A6P7SJ95_9MOLL</name>
<proteinExistence type="predicted"/>
<evidence type="ECO:0000259" key="1">
    <source>
        <dbReference type="Pfam" id="PF13843"/>
    </source>
</evidence>
<feature type="domain" description="PiggyBac transposable element-derived protein" evidence="1">
    <location>
        <begin position="1"/>
        <end position="169"/>
    </location>
</feature>
<dbReference type="InterPro" id="IPR029526">
    <property type="entry name" value="PGBD"/>
</dbReference>